<evidence type="ECO:0000259" key="1">
    <source>
        <dbReference type="PROSITE" id="PS50943"/>
    </source>
</evidence>
<proteinExistence type="predicted"/>
<dbReference type="STRING" id="425504.SAMN05216206_0590"/>
<dbReference type="Proteomes" id="UP000243606">
    <property type="component" value="Unassembled WGS sequence"/>
</dbReference>
<dbReference type="PROSITE" id="PS00716">
    <property type="entry name" value="SIGMA70_2"/>
    <property type="match status" value="1"/>
</dbReference>
<dbReference type="RefSeq" id="WP_090239348.1">
    <property type="nucleotide sequence ID" value="NZ_FOQL01000001.1"/>
</dbReference>
<protein>
    <submittedName>
        <fullName evidence="2">Cytoskeleton protein RodZ</fullName>
    </submittedName>
</protein>
<dbReference type="SMART" id="SM00530">
    <property type="entry name" value="HTH_XRE"/>
    <property type="match status" value="1"/>
</dbReference>
<dbReference type="GO" id="GO:0003677">
    <property type="term" value="F:DNA binding"/>
    <property type="evidence" value="ECO:0007669"/>
    <property type="project" value="InterPro"/>
</dbReference>
<dbReference type="PANTHER" id="PTHR34475:SF1">
    <property type="entry name" value="CYTOSKELETON PROTEIN RODZ"/>
    <property type="match status" value="1"/>
</dbReference>
<dbReference type="Gene3D" id="1.10.260.40">
    <property type="entry name" value="lambda repressor-like DNA-binding domains"/>
    <property type="match status" value="1"/>
</dbReference>
<dbReference type="OrthoDB" id="9790252at2"/>
<dbReference type="InterPro" id="IPR010982">
    <property type="entry name" value="Lambda_DNA-bd_dom_sf"/>
</dbReference>
<dbReference type="GO" id="GO:0003700">
    <property type="term" value="F:DNA-binding transcription factor activity"/>
    <property type="evidence" value="ECO:0007669"/>
    <property type="project" value="InterPro"/>
</dbReference>
<dbReference type="InterPro" id="IPR025194">
    <property type="entry name" value="RodZ-like_C"/>
</dbReference>
<dbReference type="SUPFAM" id="SSF47413">
    <property type="entry name" value="lambda repressor-like DNA-binding domains"/>
    <property type="match status" value="1"/>
</dbReference>
<reference evidence="3" key="1">
    <citation type="submission" date="2016-10" db="EMBL/GenBank/DDBJ databases">
        <authorList>
            <person name="Varghese N."/>
            <person name="Submissions S."/>
        </authorList>
    </citation>
    <scope>NUCLEOTIDE SEQUENCE [LARGE SCALE GENOMIC DNA]</scope>
    <source>
        <strain evidence="3">LMG 24016</strain>
    </source>
</reference>
<evidence type="ECO:0000313" key="2">
    <source>
        <dbReference type="EMBL" id="SFH87635.1"/>
    </source>
</evidence>
<name>A0A1I3DLN2_9PSED</name>
<feature type="domain" description="HTH cro/C1-type" evidence="1">
    <location>
        <begin position="20"/>
        <end position="51"/>
    </location>
</feature>
<dbReference type="Pfam" id="PF13464">
    <property type="entry name" value="RodZ_C"/>
    <property type="match status" value="1"/>
</dbReference>
<sequence>MKAAHPEVLAVPRINPGETLREAREGRGWTVAEVAAQLNLTSQRLSQVEQGAFDKLPGHTFARGYVRAYAKLLELDQNRLVLEFDQFTGSDAAGSSVHSLGRIEGPVSYSQRILRMVSFVLLLALAGLSFFWWQEKAERQTEDLATTSLEHVEVDGADGTTQIHPLDEPEDQAVDAAQLDAETALPLLTEGTAELANAASNETTALVAPAEQTPAPAGTATAPVAVEAIVAASAETAPLQAAAGEAVVSLNFIADCWTQLTDANGKVLFSALKRKGDSLELAGKAPLELRLGFARGAQVSLNGSPIDVAPFISGETARLKLGGQ</sequence>
<organism evidence="2 3">
    <name type="scientific">Pseudomonas guineae</name>
    <dbReference type="NCBI Taxonomy" id="425504"/>
    <lineage>
        <taxon>Bacteria</taxon>
        <taxon>Pseudomonadati</taxon>
        <taxon>Pseudomonadota</taxon>
        <taxon>Gammaproteobacteria</taxon>
        <taxon>Pseudomonadales</taxon>
        <taxon>Pseudomonadaceae</taxon>
        <taxon>Pseudomonas</taxon>
    </lineage>
</organism>
<dbReference type="PANTHER" id="PTHR34475">
    <property type="match status" value="1"/>
</dbReference>
<dbReference type="PROSITE" id="PS50943">
    <property type="entry name" value="HTH_CROC1"/>
    <property type="match status" value="1"/>
</dbReference>
<evidence type="ECO:0000313" key="3">
    <source>
        <dbReference type="Proteomes" id="UP000243606"/>
    </source>
</evidence>
<gene>
    <name evidence="2" type="ORF">SAMN05216206_0590</name>
</gene>
<keyword evidence="3" id="KW-1185">Reference proteome</keyword>
<dbReference type="AlphaFoldDB" id="A0A1I3DLN2"/>
<accession>A0A1I3DLN2</accession>
<dbReference type="InterPro" id="IPR001387">
    <property type="entry name" value="Cro/C1-type_HTH"/>
</dbReference>
<dbReference type="EMBL" id="FOQL01000001">
    <property type="protein sequence ID" value="SFH87635.1"/>
    <property type="molecule type" value="Genomic_DNA"/>
</dbReference>
<dbReference type="GO" id="GO:0006352">
    <property type="term" value="P:DNA-templated transcription initiation"/>
    <property type="evidence" value="ECO:0007669"/>
    <property type="project" value="InterPro"/>
</dbReference>
<dbReference type="InterPro" id="IPR050400">
    <property type="entry name" value="Bact_Cytoskel_RodZ"/>
</dbReference>
<dbReference type="InterPro" id="IPR000943">
    <property type="entry name" value="RNA_pol_sigma70"/>
</dbReference>
<dbReference type="Pfam" id="PF13413">
    <property type="entry name" value="HTH_25"/>
    <property type="match status" value="1"/>
</dbReference>
<dbReference type="CDD" id="cd00093">
    <property type="entry name" value="HTH_XRE"/>
    <property type="match status" value="1"/>
</dbReference>